<dbReference type="RefSeq" id="WP_101497570.1">
    <property type="nucleotide sequence ID" value="NZ_LNJZ01000009.1"/>
</dbReference>
<dbReference type="InterPro" id="IPR024685">
    <property type="entry name" value="Adenylate_cyclase_1_N"/>
</dbReference>
<dbReference type="GO" id="GO:0004016">
    <property type="term" value="F:adenylate cyclase activity"/>
    <property type="evidence" value="ECO:0007669"/>
    <property type="project" value="InterPro"/>
</dbReference>
<name>A0A4R6TXY4_9GAMM</name>
<proteinExistence type="predicted"/>
<sequence length="939" mass="107282">MVQIRPVIEEGIDRKDLSRIRSRFLQLNQVRLERAGQSLSARQQQVLRLLPLLLHVSHPLLPGYVSAATPAGFGGYEPDPGLIQEAQGLARSFSYRVRTGYDRFSLYSLFLMGSVGSIGHGVQSDMDFWLCHAPELDAAALASLRRKCDALQKWAGSLGAQIHIFLINPEHYVSGARDGVLTSDDCGTTQHYLLLDEFYRTSVWLAGRTPLWWYVPDYEEHRYGEYCAILLEKRFVRREEVVDLGHLAQIPAREFAGAGMWQIYKGIAEPYKSLLKLLLIEVYAGQYPQVDCVSRQFKRALYDNEQDADSLDAYVMLYRQLERYLQQRNEWERLELVRRCFYLKIGIRMGQPGARRRSDWQRNLLWQLVSEWGWTDKQLKNLDRRNQWRVGEVRSERRLLVRELMASYRFLGDWAQRSGSLAGTSARDLAVLGRRLYAAFERKADKIEHINPQISDDMSEPFLTLAEYRVADDEYTHWAFYPGNLRRSELEFHSPLKRMPGLLELLAWAYRNGIVDAASSLTVLTEDGSFSERDLHDVLQRMAQEFPLGGDEVAEQVLLQPARTVHGMLVVNLARDPFPMLVQEDIQIATGQTNPLDFSGRRVNLVRSIDRLSLNSWNELLVQSWEGADALADCLSSLLAETVHPLEPGLRVYSFGRTRAPAIAARVEEVAQQLLQAARQGNVRYLLQLRAGFHVLEWNEGAVDACALPDIQALEAFIADPRHICLPWLLDQQALEGHPLRYLLMQAVPGRIELYFQVQGDSAELYLFDEGNRLFRQRSPFVGESGLLLPWQRFFAALQFRRNARLSSDGDLRPGLDVRYFRIVPAGGARARGIEACQVQVHVAEQFYAVQAIVGSSGALTLYCNGREFSRLDHGEQLYRQVATEILSARRNGERYPCYITDLDLPQEQAAGRLHTVELLQKKYQLESLLNQALQQLAE</sequence>
<dbReference type="PIRSF" id="PIRSF001444">
    <property type="entry name" value="Adenylate_cycl"/>
    <property type="match status" value="1"/>
</dbReference>
<organism evidence="2 3">
    <name type="scientific">Thiopseudomonas denitrificans</name>
    <dbReference type="NCBI Taxonomy" id="1501432"/>
    <lineage>
        <taxon>Bacteria</taxon>
        <taxon>Pseudomonadati</taxon>
        <taxon>Pseudomonadota</taxon>
        <taxon>Gammaproteobacteria</taxon>
        <taxon>Pseudomonadales</taxon>
        <taxon>Pseudomonadaceae</taxon>
        <taxon>Thiopseudomonas</taxon>
    </lineage>
</organism>
<keyword evidence="3" id="KW-1185">Reference proteome</keyword>
<gene>
    <name evidence="2" type="ORF">DFQ45_11094</name>
</gene>
<dbReference type="PANTHER" id="PTHR38760:SF1">
    <property type="entry name" value="ADENYLATE CYCLASE"/>
    <property type="match status" value="1"/>
</dbReference>
<dbReference type="OrthoDB" id="5571448at2"/>
<evidence type="ECO:0000259" key="1">
    <source>
        <dbReference type="Pfam" id="PF12633"/>
    </source>
</evidence>
<protein>
    <submittedName>
        <fullName evidence="2">Adenylate cyclase</fullName>
    </submittedName>
</protein>
<dbReference type="Pfam" id="PF12633">
    <property type="entry name" value="Adenyl_cycl_N"/>
    <property type="match status" value="1"/>
</dbReference>
<dbReference type="InterPro" id="IPR000274">
    <property type="entry name" value="Adenylate_cyclase_1"/>
</dbReference>
<dbReference type="GO" id="GO:0006171">
    <property type="term" value="P:cAMP biosynthetic process"/>
    <property type="evidence" value="ECO:0007669"/>
    <property type="project" value="InterPro"/>
</dbReference>
<evidence type="ECO:0000313" key="3">
    <source>
        <dbReference type="Proteomes" id="UP000294575"/>
    </source>
</evidence>
<accession>A0A4R6TXY4</accession>
<evidence type="ECO:0000313" key="2">
    <source>
        <dbReference type="EMBL" id="TDQ36879.1"/>
    </source>
</evidence>
<dbReference type="Proteomes" id="UP000294575">
    <property type="component" value="Unassembled WGS sequence"/>
</dbReference>
<comment type="caution">
    <text evidence="2">The sequence shown here is derived from an EMBL/GenBank/DDBJ whole genome shotgun (WGS) entry which is preliminary data.</text>
</comment>
<dbReference type="Pfam" id="PF01295">
    <property type="entry name" value="Adenylate_cycl"/>
    <property type="match status" value="1"/>
</dbReference>
<reference evidence="2 3" key="1">
    <citation type="submission" date="2019-03" db="EMBL/GenBank/DDBJ databases">
        <title>Genomic Encyclopedia of Type Strains, Phase IV (KMG-IV): sequencing the most valuable type-strain genomes for metagenomic binning, comparative biology and taxonomic classification.</title>
        <authorList>
            <person name="Goeker M."/>
        </authorList>
    </citation>
    <scope>NUCLEOTIDE SEQUENCE [LARGE SCALE GENOMIC DNA]</scope>
    <source>
        <strain evidence="2 3">DSM 28679</strain>
    </source>
</reference>
<dbReference type="PANTHER" id="PTHR38760">
    <property type="entry name" value="ADENYLATE CYCLASE"/>
    <property type="match status" value="1"/>
</dbReference>
<dbReference type="EMBL" id="SNYK01000010">
    <property type="protein sequence ID" value="TDQ36879.1"/>
    <property type="molecule type" value="Genomic_DNA"/>
</dbReference>
<feature type="domain" description="Adenylate cyclase class-I N-terminal" evidence="1">
    <location>
        <begin position="17"/>
        <end position="213"/>
    </location>
</feature>
<dbReference type="AlphaFoldDB" id="A0A4R6TXY4"/>